<dbReference type="AlphaFoldDB" id="A0A6L2J9Y7"/>
<dbReference type="EMBL" id="BKCJ010000473">
    <property type="protein sequence ID" value="GEU33522.1"/>
    <property type="molecule type" value="Genomic_DNA"/>
</dbReference>
<keyword evidence="2" id="KW-0695">RNA-directed DNA polymerase</keyword>
<dbReference type="SUPFAM" id="SSF53098">
    <property type="entry name" value="Ribonuclease H-like"/>
    <property type="match status" value="1"/>
</dbReference>
<dbReference type="PANTHER" id="PTHR45835:SF103">
    <property type="entry name" value="RNA-DIRECTED DNA POLYMERASE"/>
    <property type="match status" value="1"/>
</dbReference>
<evidence type="ECO:0000256" key="1">
    <source>
        <dbReference type="SAM" id="MobiDB-lite"/>
    </source>
</evidence>
<sequence length="299" mass="34435">MSTTYHPQTVVQSERTIQTLEDMLHACVIDFGKGWDRHLPLVKFLYNNSYHMNIKAAPSEVLYGRKCRSTVCWVEAGDAQLTGPKIIHETTEKIIQIKKRIQPTRDRQKSYADRRRKPLEFQAGDMVMLKEILKTLSLDESRSLKFNQFSDLREYSEEEVAETMAETMERYMSKPQADYGLGIARPKIDDKDSFKLKGQFLKELHDNTSSGSDHEDANEHIEKVLKIVDLFHDVNNVKDPTTPKITHSKKKVNPSKKLTTLNLVDLSKERDIEQQLQDSTKGTMQTLRTKNKGNLGKKP</sequence>
<dbReference type="GO" id="GO:0003964">
    <property type="term" value="F:RNA-directed DNA polymerase activity"/>
    <property type="evidence" value="ECO:0007669"/>
    <property type="project" value="UniProtKB-KW"/>
</dbReference>
<dbReference type="InterPro" id="IPR036397">
    <property type="entry name" value="RNaseH_sf"/>
</dbReference>
<organism evidence="2">
    <name type="scientific">Tanacetum cinerariifolium</name>
    <name type="common">Dalmatian daisy</name>
    <name type="synonym">Chrysanthemum cinerariifolium</name>
    <dbReference type="NCBI Taxonomy" id="118510"/>
    <lineage>
        <taxon>Eukaryota</taxon>
        <taxon>Viridiplantae</taxon>
        <taxon>Streptophyta</taxon>
        <taxon>Embryophyta</taxon>
        <taxon>Tracheophyta</taxon>
        <taxon>Spermatophyta</taxon>
        <taxon>Magnoliopsida</taxon>
        <taxon>eudicotyledons</taxon>
        <taxon>Gunneridae</taxon>
        <taxon>Pentapetalae</taxon>
        <taxon>asterids</taxon>
        <taxon>campanulids</taxon>
        <taxon>Asterales</taxon>
        <taxon>Asteraceae</taxon>
        <taxon>Asteroideae</taxon>
        <taxon>Anthemideae</taxon>
        <taxon>Anthemidinae</taxon>
        <taxon>Tanacetum</taxon>
    </lineage>
</organism>
<proteinExistence type="predicted"/>
<dbReference type="InterPro" id="IPR012337">
    <property type="entry name" value="RNaseH-like_sf"/>
</dbReference>
<feature type="compositionally biased region" description="Basic residues" evidence="1">
    <location>
        <begin position="289"/>
        <end position="299"/>
    </location>
</feature>
<keyword evidence="2" id="KW-0548">Nucleotidyltransferase</keyword>
<reference evidence="2" key="1">
    <citation type="journal article" date="2019" name="Sci. Rep.">
        <title>Draft genome of Tanacetum cinerariifolium, the natural source of mosquito coil.</title>
        <authorList>
            <person name="Yamashiro T."/>
            <person name="Shiraishi A."/>
            <person name="Satake H."/>
            <person name="Nakayama K."/>
        </authorList>
    </citation>
    <scope>NUCLEOTIDE SEQUENCE</scope>
</reference>
<gene>
    <name evidence="2" type="ORF">Tci_005500</name>
</gene>
<protein>
    <submittedName>
        <fullName evidence="2">Reverse transcriptase domain-containing protein</fullName>
    </submittedName>
</protein>
<keyword evidence="2" id="KW-0808">Transferase</keyword>
<dbReference type="Gene3D" id="3.30.420.10">
    <property type="entry name" value="Ribonuclease H-like superfamily/Ribonuclease H"/>
    <property type="match status" value="1"/>
</dbReference>
<feature type="compositionally biased region" description="Polar residues" evidence="1">
    <location>
        <begin position="274"/>
        <end position="288"/>
    </location>
</feature>
<comment type="caution">
    <text evidence="2">The sequence shown here is derived from an EMBL/GenBank/DDBJ whole genome shotgun (WGS) entry which is preliminary data.</text>
</comment>
<dbReference type="PANTHER" id="PTHR45835">
    <property type="entry name" value="YALI0A06105P"/>
    <property type="match status" value="1"/>
</dbReference>
<accession>A0A6L2J9Y7</accession>
<feature type="region of interest" description="Disordered" evidence="1">
    <location>
        <begin position="272"/>
        <end position="299"/>
    </location>
</feature>
<evidence type="ECO:0000313" key="2">
    <source>
        <dbReference type="EMBL" id="GEU33522.1"/>
    </source>
</evidence>
<dbReference type="GO" id="GO:0003676">
    <property type="term" value="F:nucleic acid binding"/>
    <property type="evidence" value="ECO:0007669"/>
    <property type="project" value="InterPro"/>
</dbReference>
<name>A0A6L2J9Y7_TANCI</name>